<name>A0ABV9VR97_9ACTN</name>
<organism evidence="2 3">
    <name type="scientific">Dactylosporangium cerinum</name>
    <dbReference type="NCBI Taxonomy" id="1434730"/>
    <lineage>
        <taxon>Bacteria</taxon>
        <taxon>Bacillati</taxon>
        <taxon>Actinomycetota</taxon>
        <taxon>Actinomycetes</taxon>
        <taxon>Micromonosporales</taxon>
        <taxon>Micromonosporaceae</taxon>
        <taxon>Dactylosporangium</taxon>
    </lineage>
</organism>
<comment type="caution">
    <text evidence="2">The sequence shown here is derived from an EMBL/GenBank/DDBJ whole genome shotgun (WGS) entry which is preliminary data.</text>
</comment>
<dbReference type="PROSITE" id="PS51257">
    <property type="entry name" value="PROKAR_LIPOPROTEIN"/>
    <property type="match status" value="1"/>
</dbReference>
<sequence length="168" mass="16980">MRRHGSAVSGLLVALLALSGCGTDHRPGGTGRTGQPATAATPGPATSPTSTAPVSLQATFTAPKPAHVLQIEVRSATRTGDRIALVLAGTYGGTTTTLWTSTTVRAGTAAASCKVSADPGFPTGTHRAGSVVTGTWALTCRGDGPVRLVVDPFGGLLDKDTSFKIELR</sequence>
<evidence type="ECO:0000256" key="1">
    <source>
        <dbReference type="SAM" id="MobiDB-lite"/>
    </source>
</evidence>
<protein>
    <recommendedName>
        <fullName evidence="4">Lipoprotein</fullName>
    </recommendedName>
</protein>
<feature type="region of interest" description="Disordered" evidence="1">
    <location>
        <begin position="24"/>
        <end position="52"/>
    </location>
</feature>
<dbReference type="EMBL" id="JBHSIU010000011">
    <property type="protein sequence ID" value="MFC4998150.1"/>
    <property type="molecule type" value="Genomic_DNA"/>
</dbReference>
<reference evidence="3" key="1">
    <citation type="journal article" date="2019" name="Int. J. Syst. Evol. Microbiol.">
        <title>The Global Catalogue of Microorganisms (GCM) 10K type strain sequencing project: providing services to taxonomists for standard genome sequencing and annotation.</title>
        <authorList>
            <consortium name="The Broad Institute Genomics Platform"/>
            <consortium name="The Broad Institute Genome Sequencing Center for Infectious Disease"/>
            <person name="Wu L."/>
            <person name="Ma J."/>
        </authorList>
    </citation>
    <scope>NUCLEOTIDE SEQUENCE [LARGE SCALE GENOMIC DNA]</scope>
    <source>
        <strain evidence="3">CGMCC 4.7152</strain>
    </source>
</reference>
<evidence type="ECO:0000313" key="2">
    <source>
        <dbReference type="EMBL" id="MFC4998150.1"/>
    </source>
</evidence>
<proteinExistence type="predicted"/>
<accession>A0ABV9VR97</accession>
<gene>
    <name evidence="2" type="ORF">ACFPIJ_09930</name>
</gene>
<evidence type="ECO:0000313" key="3">
    <source>
        <dbReference type="Proteomes" id="UP001595912"/>
    </source>
</evidence>
<dbReference type="Proteomes" id="UP001595912">
    <property type="component" value="Unassembled WGS sequence"/>
</dbReference>
<dbReference type="RefSeq" id="WP_380114405.1">
    <property type="nucleotide sequence ID" value="NZ_JBHSIU010000011.1"/>
</dbReference>
<feature type="compositionally biased region" description="Low complexity" evidence="1">
    <location>
        <begin position="33"/>
        <end position="52"/>
    </location>
</feature>
<keyword evidence="3" id="KW-1185">Reference proteome</keyword>
<evidence type="ECO:0008006" key="4">
    <source>
        <dbReference type="Google" id="ProtNLM"/>
    </source>
</evidence>